<protein>
    <submittedName>
        <fullName evidence="3">Sporulation protein YqfD</fullName>
    </submittedName>
</protein>
<keyword evidence="2" id="KW-0812">Transmembrane</keyword>
<dbReference type="OrthoDB" id="1640349at2"/>
<dbReference type="AlphaFoldDB" id="A0A235B5T2"/>
<gene>
    <name evidence="3" type="primary">yqfD</name>
    <name evidence="3" type="ORF">CHM34_09310</name>
</gene>
<dbReference type="InterPro" id="IPR010690">
    <property type="entry name" value="YqfD"/>
</dbReference>
<keyword evidence="4" id="KW-1185">Reference proteome</keyword>
<feature type="region of interest" description="Disordered" evidence="1">
    <location>
        <begin position="1"/>
        <end position="24"/>
    </location>
</feature>
<feature type="compositionally biased region" description="Polar residues" evidence="1">
    <location>
        <begin position="15"/>
        <end position="24"/>
    </location>
</feature>
<evidence type="ECO:0000256" key="2">
    <source>
        <dbReference type="SAM" id="Phobius"/>
    </source>
</evidence>
<dbReference type="NCBIfam" id="TIGR02876">
    <property type="entry name" value="spore_yqfD"/>
    <property type="match status" value="1"/>
</dbReference>
<accession>A0A235B5T2</accession>
<feature type="transmembrane region" description="Helical" evidence="2">
    <location>
        <begin position="117"/>
        <end position="137"/>
    </location>
</feature>
<name>A0A235B5T2_9BACL</name>
<organism evidence="3 4">
    <name type="scientific">Paludifilum halophilum</name>
    <dbReference type="NCBI Taxonomy" id="1642702"/>
    <lineage>
        <taxon>Bacteria</taxon>
        <taxon>Bacillati</taxon>
        <taxon>Bacillota</taxon>
        <taxon>Bacilli</taxon>
        <taxon>Bacillales</taxon>
        <taxon>Thermoactinomycetaceae</taxon>
        <taxon>Paludifilum</taxon>
    </lineage>
</organism>
<keyword evidence="2" id="KW-0472">Membrane</keyword>
<sequence length="428" mass="49653">MRFIRMKSGSRVKSPRSSTWARGRGSLQQNHWPQTVRGNLRIELTGSRLTMFINEALNQSIEISRIRWVEEDRIRLTISVSDFYRLKPLLRQTSSKVRIVGKRGVPFLLARLEKRRFFVGGILLFIILLFSLTSLVWSVEVEGNEKIPEREIRNLLKEEGVFIGQIKYRIPSNEEIQNRLTDKLSQATWVGFRMEGTRAVVTVVEKKRVEKKEEEDDRGPVDLVAGKDALIYDMYVKQGRAVVEVNDVVKKGELLVSGRYGDPETPDEGRIAGAQGRVMGRVWYESEVSVPLYQKRKIYTGNREKAYYPYVLSRVIRIPFLYPESFSRAETIQRVHGLRIRDWHLPLGWVEEKRMEMEFVKKKLAMKEAVAIGKERAKEDLLSRLGKEGRILEEKVLHPRVDHGKVVMKIHFDAVEDITRPQPILQGE</sequence>
<dbReference type="Pfam" id="PF06898">
    <property type="entry name" value="YqfD"/>
    <property type="match status" value="1"/>
</dbReference>
<dbReference type="Proteomes" id="UP000215459">
    <property type="component" value="Unassembled WGS sequence"/>
</dbReference>
<reference evidence="3 4" key="1">
    <citation type="submission" date="2017-07" db="EMBL/GenBank/DDBJ databases">
        <title>The genome sequence of Paludifilum halophilum highlights mechanisms for microbial adaptation to high salt environemnts.</title>
        <authorList>
            <person name="Belbahri L."/>
        </authorList>
    </citation>
    <scope>NUCLEOTIDE SEQUENCE [LARGE SCALE GENOMIC DNA]</scope>
    <source>
        <strain evidence="3 4">DSM 102817</strain>
    </source>
</reference>
<keyword evidence="2" id="KW-1133">Transmembrane helix</keyword>
<comment type="caution">
    <text evidence="3">The sequence shown here is derived from an EMBL/GenBank/DDBJ whole genome shotgun (WGS) entry which is preliminary data.</text>
</comment>
<feature type="compositionally biased region" description="Basic residues" evidence="1">
    <location>
        <begin position="1"/>
        <end position="14"/>
    </location>
</feature>
<dbReference type="EMBL" id="NOWF01000005">
    <property type="protein sequence ID" value="OYD07668.1"/>
    <property type="molecule type" value="Genomic_DNA"/>
</dbReference>
<evidence type="ECO:0000313" key="3">
    <source>
        <dbReference type="EMBL" id="OYD07668.1"/>
    </source>
</evidence>
<evidence type="ECO:0000313" key="4">
    <source>
        <dbReference type="Proteomes" id="UP000215459"/>
    </source>
</evidence>
<evidence type="ECO:0000256" key="1">
    <source>
        <dbReference type="SAM" id="MobiDB-lite"/>
    </source>
</evidence>
<proteinExistence type="predicted"/>
<dbReference type="PIRSF" id="PIRSF029895">
    <property type="entry name" value="SpoIV"/>
    <property type="match status" value="1"/>
</dbReference>